<evidence type="ECO:0000313" key="1">
    <source>
        <dbReference type="EMBL" id="KAG2659187.1"/>
    </source>
</evidence>
<gene>
    <name evidence="1" type="ORF">PVAP13_1KG341600</name>
</gene>
<name>A0A8T0XII6_PANVG</name>
<evidence type="ECO:0008006" key="3">
    <source>
        <dbReference type="Google" id="ProtNLM"/>
    </source>
</evidence>
<evidence type="ECO:0000313" key="2">
    <source>
        <dbReference type="Proteomes" id="UP000823388"/>
    </source>
</evidence>
<comment type="caution">
    <text evidence="1">The sequence shown here is derived from an EMBL/GenBank/DDBJ whole genome shotgun (WGS) entry which is preliminary data.</text>
</comment>
<dbReference type="Gene3D" id="3.40.395.10">
    <property type="entry name" value="Adenoviral Proteinase, Chain A"/>
    <property type="match status" value="1"/>
</dbReference>
<proteinExistence type="predicted"/>
<dbReference type="InterPro" id="IPR038765">
    <property type="entry name" value="Papain-like_cys_pep_sf"/>
</dbReference>
<keyword evidence="2" id="KW-1185">Reference proteome</keyword>
<reference evidence="1" key="1">
    <citation type="submission" date="2020-05" db="EMBL/GenBank/DDBJ databases">
        <title>WGS assembly of Panicum virgatum.</title>
        <authorList>
            <person name="Lovell J.T."/>
            <person name="Jenkins J."/>
            <person name="Shu S."/>
            <person name="Juenger T.E."/>
            <person name="Schmutz J."/>
        </authorList>
    </citation>
    <scope>NUCLEOTIDE SEQUENCE</scope>
    <source>
        <strain evidence="1">AP13</strain>
    </source>
</reference>
<sequence>MYQVNFASSDTDSIPTEIAVSLSEKKIGFRLDNADLVLVPLRKYSFWYLLVANFRDKRFEVICPFKNIDIIQSDAFNVICKFRKVFKAVHSKSSRLDIYDMPTVFGSVSNQINHNDSGVFVLKLLLSYDGKTHFHFKEEHAKVLRESITYYLCTHEENELILPKIKYIAQQHRIEVDNYKCRTKRISKK</sequence>
<accession>A0A8T0XII6</accession>
<organism evidence="1 2">
    <name type="scientific">Panicum virgatum</name>
    <name type="common">Blackwell switchgrass</name>
    <dbReference type="NCBI Taxonomy" id="38727"/>
    <lineage>
        <taxon>Eukaryota</taxon>
        <taxon>Viridiplantae</taxon>
        <taxon>Streptophyta</taxon>
        <taxon>Embryophyta</taxon>
        <taxon>Tracheophyta</taxon>
        <taxon>Spermatophyta</taxon>
        <taxon>Magnoliopsida</taxon>
        <taxon>Liliopsida</taxon>
        <taxon>Poales</taxon>
        <taxon>Poaceae</taxon>
        <taxon>PACMAD clade</taxon>
        <taxon>Panicoideae</taxon>
        <taxon>Panicodae</taxon>
        <taxon>Paniceae</taxon>
        <taxon>Panicinae</taxon>
        <taxon>Panicum</taxon>
        <taxon>Panicum sect. Hiantes</taxon>
    </lineage>
</organism>
<protein>
    <recommendedName>
        <fullName evidence="3">Ubiquitin-like protease family profile domain-containing protein</fullName>
    </recommendedName>
</protein>
<dbReference type="Proteomes" id="UP000823388">
    <property type="component" value="Chromosome 1K"/>
</dbReference>
<dbReference type="SUPFAM" id="SSF54001">
    <property type="entry name" value="Cysteine proteinases"/>
    <property type="match status" value="1"/>
</dbReference>
<dbReference type="EMBL" id="CM029037">
    <property type="protein sequence ID" value="KAG2659187.1"/>
    <property type="molecule type" value="Genomic_DNA"/>
</dbReference>
<dbReference type="AlphaFoldDB" id="A0A8T0XII6"/>